<dbReference type="RefSeq" id="WP_146766028.1">
    <property type="nucleotide sequence ID" value="NZ_UAUF01000007.1"/>
</dbReference>
<evidence type="ECO:0000313" key="3">
    <source>
        <dbReference type="Proteomes" id="UP000250443"/>
    </source>
</evidence>
<evidence type="ECO:0000256" key="1">
    <source>
        <dbReference type="SAM" id="SignalP"/>
    </source>
</evidence>
<dbReference type="Proteomes" id="UP000250443">
    <property type="component" value="Unassembled WGS sequence"/>
</dbReference>
<accession>A0A2X2CR86</accession>
<dbReference type="EMBL" id="UAUF01000007">
    <property type="protein sequence ID" value="SPZ02535.1"/>
    <property type="molecule type" value="Genomic_DNA"/>
</dbReference>
<gene>
    <name evidence="2" type="ORF">NCTC11842_00654</name>
</gene>
<evidence type="ECO:0000313" key="2">
    <source>
        <dbReference type="EMBL" id="SPZ02535.1"/>
    </source>
</evidence>
<dbReference type="AlphaFoldDB" id="A0A2X2CR86"/>
<proteinExistence type="predicted"/>
<name>A0A2X2CR86_PSELU</name>
<keyword evidence="1" id="KW-0732">Signal</keyword>
<feature type="chain" id="PRO_5015981548" description="Lipoprotein" evidence="1">
    <location>
        <begin position="24"/>
        <end position="193"/>
    </location>
</feature>
<protein>
    <recommendedName>
        <fullName evidence="4">Lipoprotein</fullName>
    </recommendedName>
</protein>
<sequence>MKKLKLSHLAISSLLASGIFLLAGCSDNQVSYGGSCMTCLDNPITGAPMNYDPAKYSNKVQSGGASSSTGMSTMSAPQTIAKDSITLSFGRDVDTTAMRIKESFGFMSREEAIAEMGPSGKMMFAGPGYAYRADPGSMYIMKTQAYSGDLTATVTKQGSGTQVVMKYAQKHTGGAPISTVMTDIRNKAQRAVQ</sequence>
<organism evidence="2 3">
    <name type="scientific">Pseudomonas luteola</name>
    <dbReference type="NCBI Taxonomy" id="47886"/>
    <lineage>
        <taxon>Bacteria</taxon>
        <taxon>Pseudomonadati</taxon>
        <taxon>Pseudomonadota</taxon>
        <taxon>Gammaproteobacteria</taxon>
        <taxon>Pseudomonadales</taxon>
        <taxon>Pseudomonadaceae</taxon>
        <taxon>Pseudomonas</taxon>
    </lineage>
</organism>
<reference evidence="2 3" key="1">
    <citation type="submission" date="2018-06" db="EMBL/GenBank/DDBJ databases">
        <authorList>
            <consortium name="Pathogen Informatics"/>
            <person name="Doyle S."/>
        </authorList>
    </citation>
    <scope>NUCLEOTIDE SEQUENCE [LARGE SCALE GENOMIC DNA]</scope>
    <source>
        <strain evidence="2 3">NCTC11842</strain>
    </source>
</reference>
<feature type="signal peptide" evidence="1">
    <location>
        <begin position="1"/>
        <end position="23"/>
    </location>
</feature>
<dbReference type="PROSITE" id="PS51257">
    <property type="entry name" value="PROKAR_LIPOPROTEIN"/>
    <property type="match status" value="1"/>
</dbReference>
<evidence type="ECO:0008006" key="4">
    <source>
        <dbReference type="Google" id="ProtNLM"/>
    </source>
</evidence>